<organism evidence="2 3">
    <name type="scientific">Acrobeloides nanus</name>
    <dbReference type="NCBI Taxonomy" id="290746"/>
    <lineage>
        <taxon>Eukaryota</taxon>
        <taxon>Metazoa</taxon>
        <taxon>Ecdysozoa</taxon>
        <taxon>Nematoda</taxon>
        <taxon>Chromadorea</taxon>
        <taxon>Rhabditida</taxon>
        <taxon>Tylenchina</taxon>
        <taxon>Cephalobomorpha</taxon>
        <taxon>Cephaloboidea</taxon>
        <taxon>Cephalobidae</taxon>
        <taxon>Acrobeloides</taxon>
    </lineage>
</organism>
<feature type="region of interest" description="Disordered" evidence="1">
    <location>
        <begin position="1"/>
        <end position="34"/>
    </location>
</feature>
<name>A0A914CN84_9BILA</name>
<feature type="region of interest" description="Disordered" evidence="1">
    <location>
        <begin position="58"/>
        <end position="99"/>
    </location>
</feature>
<sequence>MVATQTSAPPLDLDIELGAPPPYEEVISSPPPYVPNEPITTLTIGYLVMTFQSEPISRVDGVPATTSHEPTRQSPASPTRQNPIRPNRQNPTTRRTVNQNKVAVYKKILYIRY</sequence>
<keyword evidence="2" id="KW-1185">Reference proteome</keyword>
<dbReference type="Proteomes" id="UP000887540">
    <property type="component" value="Unplaced"/>
</dbReference>
<evidence type="ECO:0000256" key="1">
    <source>
        <dbReference type="SAM" id="MobiDB-lite"/>
    </source>
</evidence>
<evidence type="ECO:0000313" key="3">
    <source>
        <dbReference type="WBParaSite" id="ACRNAN_scaffold12193.g9534.t1"/>
    </source>
</evidence>
<feature type="compositionally biased region" description="Pro residues" evidence="1">
    <location>
        <begin position="19"/>
        <end position="34"/>
    </location>
</feature>
<dbReference type="AlphaFoldDB" id="A0A914CN84"/>
<proteinExistence type="predicted"/>
<reference evidence="3" key="1">
    <citation type="submission" date="2022-11" db="UniProtKB">
        <authorList>
            <consortium name="WormBaseParasite"/>
        </authorList>
    </citation>
    <scope>IDENTIFICATION</scope>
</reference>
<feature type="compositionally biased region" description="Low complexity" evidence="1">
    <location>
        <begin position="78"/>
        <end position="99"/>
    </location>
</feature>
<accession>A0A914CN84</accession>
<dbReference type="WBParaSite" id="ACRNAN_scaffold12193.g9534.t1">
    <property type="protein sequence ID" value="ACRNAN_scaffold12193.g9534.t1"/>
    <property type="gene ID" value="ACRNAN_scaffold12193.g9534"/>
</dbReference>
<protein>
    <submittedName>
        <fullName evidence="3">Uncharacterized protein</fullName>
    </submittedName>
</protein>
<feature type="compositionally biased region" description="Polar residues" evidence="1">
    <location>
        <begin position="64"/>
        <end position="77"/>
    </location>
</feature>
<evidence type="ECO:0000313" key="2">
    <source>
        <dbReference type="Proteomes" id="UP000887540"/>
    </source>
</evidence>